<accession>A0ABP8U9Y7</accession>
<evidence type="ECO:0000256" key="2">
    <source>
        <dbReference type="SAM" id="Phobius"/>
    </source>
</evidence>
<keyword evidence="4" id="KW-1185">Reference proteome</keyword>
<evidence type="ECO:0000256" key="1">
    <source>
        <dbReference type="SAM" id="MobiDB-lite"/>
    </source>
</evidence>
<protein>
    <recommendedName>
        <fullName evidence="5">CU044_5270 family protein</fullName>
    </recommendedName>
</protein>
<comment type="caution">
    <text evidence="3">The sequence shown here is derived from an EMBL/GenBank/DDBJ whole genome shotgun (WGS) entry which is preliminary data.</text>
</comment>
<evidence type="ECO:0000313" key="4">
    <source>
        <dbReference type="Proteomes" id="UP001501442"/>
    </source>
</evidence>
<evidence type="ECO:0008006" key="5">
    <source>
        <dbReference type="Google" id="ProtNLM"/>
    </source>
</evidence>
<keyword evidence="2" id="KW-0812">Transmembrane</keyword>
<dbReference type="EMBL" id="BAABHK010000005">
    <property type="protein sequence ID" value="GAA4627386.1"/>
    <property type="molecule type" value="Genomic_DNA"/>
</dbReference>
<feature type="region of interest" description="Disordered" evidence="1">
    <location>
        <begin position="367"/>
        <end position="387"/>
    </location>
</feature>
<dbReference type="InterPro" id="IPR047789">
    <property type="entry name" value="CU044_5270-like"/>
</dbReference>
<dbReference type="NCBIfam" id="NF038083">
    <property type="entry name" value="CU044_5270_fam"/>
    <property type="match status" value="1"/>
</dbReference>
<evidence type="ECO:0000313" key="3">
    <source>
        <dbReference type="EMBL" id="GAA4627386.1"/>
    </source>
</evidence>
<organism evidence="3 4">
    <name type="scientific">Actinoallomurus vinaceus</name>
    <dbReference type="NCBI Taxonomy" id="1080074"/>
    <lineage>
        <taxon>Bacteria</taxon>
        <taxon>Bacillati</taxon>
        <taxon>Actinomycetota</taxon>
        <taxon>Actinomycetes</taxon>
        <taxon>Streptosporangiales</taxon>
        <taxon>Thermomonosporaceae</taxon>
        <taxon>Actinoallomurus</taxon>
    </lineage>
</organism>
<keyword evidence="2" id="KW-0472">Membrane</keyword>
<proteinExistence type="predicted"/>
<feature type="transmembrane region" description="Helical" evidence="2">
    <location>
        <begin position="46"/>
        <end position="69"/>
    </location>
</feature>
<feature type="region of interest" description="Disordered" evidence="1">
    <location>
        <begin position="1"/>
        <end position="21"/>
    </location>
</feature>
<dbReference type="Proteomes" id="UP001501442">
    <property type="component" value="Unassembled WGS sequence"/>
</dbReference>
<gene>
    <name evidence="3" type="ORF">GCM10023196_039360</name>
</gene>
<sequence length="387" mass="41725">MDELQMLREALPEAQGPSPKVVATGRARLTSNQNAARSGGRRSRRAWVAGLAATAVAATTIVAAIGVGGPADHPSQDQPLSARQILLAAATTSEHLPSTTGRYWHAEIRNVPEPVTVQDGRIRYRLNMTVDQTNVWIARSPRDLSWYLQDGDPTFTAPTRADAAAWRRDGSPTLFIRPPIPPGPLSDDPEADSVRPWPAGKAVPHGWRLATENTLPGIYVKGPRSIFLGESRHKLSVTEVMNLPTDPTRLKARLQALTDPAALKSRGRTPAEGMYDAVRDLLILAPAPPKVRAAAFRLLATFPGIKTLGKVRDPLGREGIGLIVTDPSFRPGGSYQDRFIIDPATSNILAIGNQSAPGNHNTYTPVITGWTNTAPTPPAQRVPDEQP</sequence>
<keyword evidence="2" id="KW-1133">Transmembrane helix</keyword>
<name>A0ABP8U9Y7_9ACTN</name>
<reference evidence="4" key="1">
    <citation type="journal article" date="2019" name="Int. J. Syst. Evol. Microbiol.">
        <title>The Global Catalogue of Microorganisms (GCM) 10K type strain sequencing project: providing services to taxonomists for standard genome sequencing and annotation.</title>
        <authorList>
            <consortium name="The Broad Institute Genomics Platform"/>
            <consortium name="The Broad Institute Genome Sequencing Center for Infectious Disease"/>
            <person name="Wu L."/>
            <person name="Ma J."/>
        </authorList>
    </citation>
    <scope>NUCLEOTIDE SEQUENCE [LARGE SCALE GENOMIC DNA]</scope>
    <source>
        <strain evidence="4">JCM 17939</strain>
    </source>
</reference>
<dbReference type="RefSeq" id="WP_345432344.1">
    <property type="nucleotide sequence ID" value="NZ_BAABHK010000005.1"/>
</dbReference>